<dbReference type="NCBIfam" id="NF003652">
    <property type="entry name" value="PRK05286.2-5"/>
    <property type="match status" value="1"/>
</dbReference>
<evidence type="ECO:0000256" key="6">
    <source>
        <dbReference type="ARBA" id="ARBA00022643"/>
    </source>
</evidence>
<comment type="cofactor">
    <cofactor evidence="11">
        <name>FMN</name>
        <dbReference type="ChEBI" id="CHEBI:58210"/>
    </cofactor>
    <text evidence="11">Binds 1 FMN per subunit.</text>
</comment>
<comment type="caution">
    <text evidence="11">Lacks conserved residue(s) required for the propagation of feature annotation.</text>
</comment>
<evidence type="ECO:0000256" key="1">
    <source>
        <dbReference type="ARBA" id="ARBA00003125"/>
    </source>
</evidence>
<comment type="function">
    <text evidence="1 11">Catalyzes the conversion of dihydroorotate to orotate with quinone as electron acceptor.</text>
</comment>
<name>A0A9D9NI28_9BACT</name>
<dbReference type="GO" id="GO:0044205">
    <property type="term" value="P:'de novo' UMP biosynthetic process"/>
    <property type="evidence" value="ECO:0007669"/>
    <property type="project" value="UniProtKB-UniRule"/>
</dbReference>
<evidence type="ECO:0000313" key="13">
    <source>
        <dbReference type="EMBL" id="MBO8474574.1"/>
    </source>
</evidence>
<dbReference type="InterPro" id="IPR001295">
    <property type="entry name" value="Dihydroorotate_DH_CS"/>
</dbReference>
<keyword evidence="8 11" id="KW-0560">Oxidoreductase</keyword>
<evidence type="ECO:0000256" key="7">
    <source>
        <dbReference type="ARBA" id="ARBA00022975"/>
    </source>
</evidence>
<feature type="binding site" evidence="11">
    <location>
        <position position="272"/>
    </location>
    <ligand>
        <name>FMN</name>
        <dbReference type="ChEBI" id="CHEBI:58210"/>
    </ligand>
</feature>
<evidence type="ECO:0000313" key="14">
    <source>
        <dbReference type="Proteomes" id="UP000823757"/>
    </source>
</evidence>
<sequence length="352" mass="38881">MYKIFLRPLLFRFNAETAHNMIMSLLSILKKIPFARSIVRLIYSRDTPDLEKEVFGLKFKNPVGLAGGLDKNGEYYNDLANFGFSFVEIGSLTPLPQGGNPKPRLFRVVDDKAIINRMGINNKGAKNAVEHLKKEHPHVIVAANISKNSSSMNEDAAKDYESAFALLYDFVDMFVINISCPNVVGLTDLQDISFLSDIMDKLINLRMYFDEYRPILVKLSPDMHTSQLDEIIDYCMMSGIDGVVASNTTRSRDGLTAGQEKIDEIGAGGMSGAPLFSKSLAMVKYISKKSDGNLPIIGVGGIMSPAQAKEMLDAGASLVEVYSGFIYEGPAIVKHILKYLQKHKGAEEAHKN</sequence>
<evidence type="ECO:0000256" key="9">
    <source>
        <dbReference type="ARBA" id="ARBA00023136"/>
    </source>
</evidence>
<dbReference type="EMBL" id="JADIMD010000069">
    <property type="protein sequence ID" value="MBO8474574.1"/>
    <property type="molecule type" value="Genomic_DNA"/>
</dbReference>
<feature type="binding site" evidence="11">
    <location>
        <position position="71"/>
    </location>
    <ligand>
        <name>substrate</name>
    </ligand>
</feature>
<dbReference type="GO" id="GO:0005886">
    <property type="term" value="C:plasma membrane"/>
    <property type="evidence" value="ECO:0007669"/>
    <property type="project" value="UniProtKB-SubCell"/>
</dbReference>
<proteinExistence type="inferred from homology"/>
<dbReference type="PANTHER" id="PTHR48109">
    <property type="entry name" value="DIHYDROOROTATE DEHYDROGENASE (QUINONE), MITOCHONDRIAL-RELATED"/>
    <property type="match status" value="1"/>
</dbReference>
<dbReference type="PIRSF" id="PIRSF000164">
    <property type="entry name" value="DHO_oxidase"/>
    <property type="match status" value="1"/>
</dbReference>
<evidence type="ECO:0000256" key="10">
    <source>
        <dbReference type="ARBA" id="ARBA00048639"/>
    </source>
</evidence>
<dbReference type="EC" id="1.3.5.2" evidence="11"/>
<keyword evidence="11" id="KW-1003">Cell membrane</keyword>
<dbReference type="CDD" id="cd04738">
    <property type="entry name" value="DHOD_2_like"/>
    <property type="match status" value="1"/>
</dbReference>
<keyword evidence="5 11" id="KW-0285">Flavoprotein</keyword>
<dbReference type="InterPro" id="IPR050074">
    <property type="entry name" value="DHO_dehydrogenase"/>
</dbReference>
<dbReference type="PROSITE" id="PS00911">
    <property type="entry name" value="DHODEHASE_1"/>
    <property type="match status" value="1"/>
</dbReference>
<evidence type="ECO:0000256" key="8">
    <source>
        <dbReference type="ARBA" id="ARBA00023002"/>
    </source>
</evidence>
<comment type="catalytic activity">
    <reaction evidence="10 11">
        <text>(S)-dihydroorotate + a quinone = orotate + a quinol</text>
        <dbReference type="Rhea" id="RHEA:30187"/>
        <dbReference type="ChEBI" id="CHEBI:24646"/>
        <dbReference type="ChEBI" id="CHEBI:30839"/>
        <dbReference type="ChEBI" id="CHEBI:30864"/>
        <dbReference type="ChEBI" id="CHEBI:132124"/>
        <dbReference type="EC" id="1.3.5.2"/>
    </reaction>
</comment>
<reference evidence="13" key="2">
    <citation type="journal article" date="2021" name="PeerJ">
        <title>Extensive microbial diversity within the chicken gut microbiome revealed by metagenomics and culture.</title>
        <authorList>
            <person name="Gilroy R."/>
            <person name="Ravi A."/>
            <person name="Getino M."/>
            <person name="Pursley I."/>
            <person name="Horton D.L."/>
            <person name="Alikhan N.F."/>
            <person name="Baker D."/>
            <person name="Gharbi K."/>
            <person name="Hall N."/>
            <person name="Watson M."/>
            <person name="Adriaenssens E.M."/>
            <person name="Foster-Nyarko E."/>
            <person name="Jarju S."/>
            <person name="Secka A."/>
            <person name="Antonio M."/>
            <person name="Oren A."/>
            <person name="Chaudhuri R.R."/>
            <person name="La Ragione R."/>
            <person name="Hildebrand F."/>
            <person name="Pallen M.J."/>
        </authorList>
    </citation>
    <scope>NUCLEOTIDE SEQUENCE</scope>
    <source>
        <strain evidence="13">B1-13419</strain>
    </source>
</reference>
<feature type="binding site" evidence="11">
    <location>
        <position position="144"/>
    </location>
    <ligand>
        <name>FMN</name>
        <dbReference type="ChEBI" id="CHEBI:58210"/>
    </ligand>
</feature>
<evidence type="ECO:0000256" key="2">
    <source>
        <dbReference type="ARBA" id="ARBA00004370"/>
    </source>
</evidence>
<comment type="caution">
    <text evidence="13">The sequence shown here is derived from an EMBL/GenBank/DDBJ whole genome shotgun (WGS) entry which is preliminary data.</text>
</comment>
<comment type="subcellular location">
    <subcellularLocation>
        <location evidence="11">Cell membrane</location>
        <topology evidence="11">Peripheral membrane protein</topology>
    </subcellularLocation>
    <subcellularLocation>
        <location evidence="2">Membrane</location>
    </subcellularLocation>
</comment>
<keyword evidence="9 11" id="KW-0472">Membrane</keyword>
<dbReference type="Proteomes" id="UP000823757">
    <property type="component" value="Unassembled WGS sequence"/>
</dbReference>
<evidence type="ECO:0000256" key="4">
    <source>
        <dbReference type="ARBA" id="ARBA00005359"/>
    </source>
</evidence>
<dbReference type="GO" id="GO:0005737">
    <property type="term" value="C:cytoplasm"/>
    <property type="evidence" value="ECO:0007669"/>
    <property type="project" value="InterPro"/>
</dbReference>
<dbReference type="InterPro" id="IPR012135">
    <property type="entry name" value="Dihydroorotate_DH_1_2"/>
</dbReference>
<evidence type="ECO:0000256" key="11">
    <source>
        <dbReference type="HAMAP-Rule" id="MF_00225"/>
    </source>
</evidence>
<protein>
    <recommendedName>
        <fullName evidence="11">Dihydroorotate dehydrogenase (quinone)</fullName>
        <ecNumber evidence="11">1.3.5.2</ecNumber>
    </recommendedName>
    <alternativeName>
        <fullName evidence="11">DHOdehase</fullName>
        <shortName evidence="11">DHOD</shortName>
        <shortName evidence="11">DHODase</shortName>
    </alternativeName>
    <alternativeName>
        <fullName evidence="11">Dihydroorotate oxidase</fullName>
    </alternativeName>
</protein>
<feature type="binding site" evidence="11">
    <location>
        <position position="177"/>
    </location>
    <ligand>
        <name>FMN</name>
        <dbReference type="ChEBI" id="CHEBI:58210"/>
    </ligand>
</feature>
<organism evidence="13 14">
    <name type="scientific">Candidatus Cryptobacteroides faecigallinarum</name>
    <dbReference type="NCBI Taxonomy" id="2840763"/>
    <lineage>
        <taxon>Bacteria</taxon>
        <taxon>Pseudomonadati</taxon>
        <taxon>Bacteroidota</taxon>
        <taxon>Bacteroidia</taxon>
        <taxon>Bacteroidales</taxon>
        <taxon>Candidatus Cryptobacteroides</taxon>
    </lineage>
</organism>
<feature type="binding site" evidence="11">
    <location>
        <position position="182"/>
    </location>
    <ligand>
        <name>substrate</name>
    </ligand>
</feature>
<dbReference type="PROSITE" id="PS00912">
    <property type="entry name" value="DHODEHASE_2"/>
    <property type="match status" value="1"/>
</dbReference>
<dbReference type="InterPro" id="IPR005720">
    <property type="entry name" value="Dihydroorotate_DH_cat"/>
</dbReference>
<dbReference type="InterPro" id="IPR005719">
    <property type="entry name" value="Dihydroorotate_DH_2"/>
</dbReference>
<dbReference type="PANTHER" id="PTHR48109:SF4">
    <property type="entry name" value="DIHYDROOROTATE DEHYDROGENASE (QUINONE), MITOCHONDRIAL"/>
    <property type="match status" value="1"/>
</dbReference>
<evidence type="ECO:0000256" key="3">
    <source>
        <dbReference type="ARBA" id="ARBA00005161"/>
    </source>
</evidence>
<feature type="active site" description="Nucleophile" evidence="11">
    <location>
        <position position="180"/>
    </location>
</feature>
<evidence type="ECO:0000259" key="12">
    <source>
        <dbReference type="Pfam" id="PF01180"/>
    </source>
</evidence>
<feature type="binding site" evidence="11">
    <location>
        <position position="301"/>
    </location>
    <ligand>
        <name>FMN</name>
        <dbReference type="ChEBI" id="CHEBI:58210"/>
    </ligand>
</feature>
<dbReference type="NCBIfam" id="TIGR01036">
    <property type="entry name" value="pyrD_sub2"/>
    <property type="match status" value="1"/>
</dbReference>
<dbReference type="Pfam" id="PF01180">
    <property type="entry name" value="DHO_dh"/>
    <property type="match status" value="1"/>
</dbReference>
<keyword evidence="7 11" id="KW-0665">Pyrimidine biosynthesis</keyword>
<feature type="binding site" evidence="11">
    <location>
        <position position="246"/>
    </location>
    <ligand>
        <name>FMN</name>
        <dbReference type="ChEBI" id="CHEBI:58210"/>
    </ligand>
</feature>
<keyword evidence="6 11" id="KW-0288">FMN</keyword>
<feature type="domain" description="Dihydroorotate dehydrogenase catalytic" evidence="12">
    <location>
        <begin position="50"/>
        <end position="342"/>
    </location>
</feature>
<feature type="binding site" evidence="11">
    <location>
        <position position="91"/>
    </location>
    <ligand>
        <name>FMN</name>
        <dbReference type="ChEBI" id="CHEBI:58210"/>
    </ligand>
</feature>
<comment type="pathway">
    <text evidence="3 11">Pyrimidine metabolism; UMP biosynthesis via de novo pathway; orotate from (S)-dihydroorotate (quinone route): step 1/1.</text>
</comment>
<feature type="binding site" evidence="11">
    <location>
        <begin position="322"/>
        <end position="323"/>
    </location>
    <ligand>
        <name>FMN</name>
        <dbReference type="ChEBI" id="CHEBI:58210"/>
    </ligand>
</feature>
<reference evidence="13" key="1">
    <citation type="submission" date="2020-10" db="EMBL/GenBank/DDBJ databases">
        <authorList>
            <person name="Gilroy R."/>
        </authorList>
    </citation>
    <scope>NUCLEOTIDE SEQUENCE</scope>
    <source>
        <strain evidence="13">B1-13419</strain>
    </source>
</reference>
<feature type="binding site" evidence="11">
    <location>
        <begin position="247"/>
        <end position="248"/>
    </location>
    <ligand>
        <name>substrate</name>
    </ligand>
</feature>
<comment type="subunit">
    <text evidence="11">Monomer.</text>
</comment>
<feature type="binding site" evidence="11">
    <location>
        <position position="177"/>
    </location>
    <ligand>
        <name>substrate</name>
    </ligand>
</feature>
<dbReference type="GO" id="GO:0106430">
    <property type="term" value="F:dihydroorotate dehydrogenase (quinone) activity"/>
    <property type="evidence" value="ECO:0007669"/>
    <property type="project" value="UniProtKB-EC"/>
</dbReference>
<accession>A0A9D9NI28</accession>
<dbReference type="AlphaFoldDB" id="A0A9D9NI28"/>
<dbReference type="InterPro" id="IPR013785">
    <property type="entry name" value="Aldolase_TIM"/>
</dbReference>
<feature type="binding site" evidence="11">
    <location>
        <position position="218"/>
    </location>
    <ligand>
        <name>FMN</name>
        <dbReference type="ChEBI" id="CHEBI:58210"/>
    </ligand>
</feature>
<gene>
    <name evidence="11" type="primary">pyrD</name>
    <name evidence="13" type="ORF">IAB91_04715</name>
</gene>
<comment type="similarity">
    <text evidence="4 11">Belongs to the dihydroorotate dehydrogenase family. Type 2 subfamily.</text>
</comment>
<dbReference type="SUPFAM" id="SSF51395">
    <property type="entry name" value="FMN-linked oxidoreductases"/>
    <property type="match status" value="1"/>
</dbReference>
<dbReference type="Gene3D" id="3.20.20.70">
    <property type="entry name" value="Aldolase class I"/>
    <property type="match status" value="1"/>
</dbReference>
<dbReference type="HAMAP" id="MF_00225">
    <property type="entry name" value="DHO_dh_type2"/>
    <property type="match status" value="1"/>
</dbReference>
<evidence type="ECO:0000256" key="5">
    <source>
        <dbReference type="ARBA" id="ARBA00022630"/>
    </source>
</evidence>
<dbReference type="GO" id="GO:0006207">
    <property type="term" value="P:'de novo' pyrimidine nucleobase biosynthetic process"/>
    <property type="evidence" value="ECO:0007669"/>
    <property type="project" value="UniProtKB-UniRule"/>
</dbReference>